<feature type="domain" description="DNA-directed RNA polymerase N-terminal" evidence="13">
    <location>
        <begin position="354"/>
        <end position="679"/>
    </location>
</feature>
<comment type="function">
    <text evidence="1 11">DNA-dependent RNA polymerase catalyzes the transcription of DNA into RNA using the four ribonucleoside triphosphates as substrates.</text>
</comment>
<keyword evidence="9 11" id="KW-0804">Transcription</keyword>
<dbReference type="InterPro" id="IPR037159">
    <property type="entry name" value="RNA_POL_N_sf"/>
</dbReference>
<dbReference type="Gene3D" id="1.10.287.260">
    <property type="match status" value="1"/>
</dbReference>
<dbReference type="InParanoid" id="D5GND9"/>
<accession>D5GND9</accession>
<keyword evidence="8" id="KW-0496">Mitochondrion</keyword>
<keyword evidence="4 11" id="KW-0240">DNA-directed RNA polymerase</keyword>
<evidence type="ECO:0000256" key="3">
    <source>
        <dbReference type="ARBA" id="ARBA00009493"/>
    </source>
</evidence>
<evidence type="ECO:0000256" key="4">
    <source>
        <dbReference type="ARBA" id="ARBA00022478"/>
    </source>
</evidence>
<feature type="region of interest" description="Disordered" evidence="12">
    <location>
        <begin position="1333"/>
        <end position="1375"/>
    </location>
</feature>
<dbReference type="OMA" id="KWFEVDM"/>
<evidence type="ECO:0000256" key="9">
    <source>
        <dbReference type="ARBA" id="ARBA00023163"/>
    </source>
</evidence>
<dbReference type="FunFam" id="1.10.150.20:FF:000041">
    <property type="entry name" value="DNA-directed RNA polymerase"/>
    <property type="match status" value="1"/>
</dbReference>
<dbReference type="InterPro" id="IPR029262">
    <property type="entry name" value="RPOL_N"/>
</dbReference>
<evidence type="ECO:0000256" key="12">
    <source>
        <dbReference type="SAM" id="MobiDB-lite"/>
    </source>
</evidence>
<dbReference type="InterPro" id="IPR002092">
    <property type="entry name" value="DNA-dir_Rpol_phage-type"/>
</dbReference>
<dbReference type="STRING" id="656061.D5GND9"/>
<dbReference type="Pfam" id="PF14700">
    <property type="entry name" value="RPOL_N"/>
    <property type="match status" value="1"/>
</dbReference>
<evidence type="ECO:0000256" key="5">
    <source>
        <dbReference type="ARBA" id="ARBA00022679"/>
    </source>
</evidence>
<dbReference type="PANTHER" id="PTHR10102">
    <property type="entry name" value="DNA-DIRECTED RNA POLYMERASE, MITOCHONDRIAL"/>
    <property type="match status" value="1"/>
</dbReference>
<evidence type="ECO:0000256" key="2">
    <source>
        <dbReference type="ARBA" id="ARBA00004173"/>
    </source>
</evidence>
<dbReference type="FunCoup" id="D5GND9">
    <property type="interactions" value="227"/>
</dbReference>
<dbReference type="InterPro" id="IPR024075">
    <property type="entry name" value="DNA-dir_RNA_pol_helix_hairp_sf"/>
</dbReference>
<dbReference type="RefSeq" id="XP_002841841.1">
    <property type="nucleotide sequence ID" value="XM_002841795.1"/>
</dbReference>
<gene>
    <name evidence="14" type="ORF">GSTUM_00011240001</name>
</gene>
<dbReference type="Gene3D" id="1.10.150.20">
    <property type="entry name" value="5' to 3' exonuclease, C-terminal subdomain"/>
    <property type="match status" value="1"/>
</dbReference>
<dbReference type="GO" id="GO:0001018">
    <property type="term" value="F:mitochondrial promoter sequence-specific DNA binding"/>
    <property type="evidence" value="ECO:0007669"/>
    <property type="project" value="TreeGrafter"/>
</dbReference>
<evidence type="ECO:0000256" key="1">
    <source>
        <dbReference type="ARBA" id="ARBA00004026"/>
    </source>
</evidence>
<dbReference type="Proteomes" id="UP000006911">
    <property type="component" value="Unassembled WGS sequence"/>
</dbReference>
<dbReference type="GO" id="GO:0034245">
    <property type="term" value="C:mitochondrial DNA-directed RNA polymerase complex"/>
    <property type="evidence" value="ECO:0007669"/>
    <property type="project" value="TreeGrafter"/>
</dbReference>
<evidence type="ECO:0000256" key="7">
    <source>
        <dbReference type="ARBA" id="ARBA00022946"/>
    </source>
</evidence>
<dbReference type="Gene3D" id="1.10.287.280">
    <property type="match status" value="1"/>
</dbReference>
<protein>
    <recommendedName>
        <fullName evidence="11">DNA-directed RNA polymerase</fullName>
        <ecNumber evidence="11">2.7.7.6</ecNumber>
    </recommendedName>
</protein>
<comment type="subcellular location">
    <subcellularLocation>
        <location evidence="2">Mitochondrion</location>
    </subcellularLocation>
</comment>
<organism evidence="14 15">
    <name type="scientific">Tuber melanosporum (strain Mel28)</name>
    <name type="common">Perigord black truffle</name>
    <dbReference type="NCBI Taxonomy" id="656061"/>
    <lineage>
        <taxon>Eukaryota</taxon>
        <taxon>Fungi</taxon>
        <taxon>Dikarya</taxon>
        <taxon>Ascomycota</taxon>
        <taxon>Pezizomycotina</taxon>
        <taxon>Pezizomycetes</taxon>
        <taxon>Pezizales</taxon>
        <taxon>Tuberaceae</taxon>
        <taxon>Tuber</taxon>
    </lineage>
</organism>
<dbReference type="GeneID" id="9182232"/>
<keyword evidence="6 11" id="KW-0548">Nucleotidyltransferase</keyword>
<dbReference type="PROSITE" id="PS00900">
    <property type="entry name" value="RNA_POL_PHAGE_1"/>
    <property type="match status" value="1"/>
</dbReference>
<dbReference type="HOGENOM" id="CLU_003364_1_0_1"/>
<evidence type="ECO:0000313" key="15">
    <source>
        <dbReference type="Proteomes" id="UP000006911"/>
    </source>
</evidence>
<dbReference type="SUPFAM" id="SSF56672">
    <property type="entry name" value="DNA/RNA polymerases"/>
    <property type="match status" value="1"/>
</dbReference>
<keyword evidence="15" id="KW-1185">Reference proteome</keyword>
<evidence type="ECO:0000313" key="14">
    <source>
        <dbReference type="EMBL" id="CAZ86032.1"/>
    </source>
</evidence>
<sequence>MLRAVGRGIRRQIVRRSSGVRLTSGAPRIPWLCPSPYVYHKPIRWSSSNARAISLPSETPPKHTDRSYSTAAAALELEDIDTSAIFPPLRRDAAPYSIPIEPLEPLDPSQLLVFEPPAAPEEKCMRKSTAGVSSDKAEVLATFNACIKVGVLARAQLMLEQITKNCIEERDTVVLVDAHNIFLKALLDQYSDSGNLSELKVFFMWFENKMRVEYSIKGDATTFALLLKGSLNIPAAEASKRYLAEYINLWRYSGRNIVDVLESAVLNNEEVLKIAKICHLRIGELSATCREMMKEQRKSRLEPPILAVPDAKPTPVKGPGLAAVKSSLRSLIDPDHMPFQEYDINLNDKEFQIERQKLLEEHAFDSARERWKRDFESLSERGVIKQDAEINSLLWEWHQALVPLIHEELKRVQHAEESGTKAAGAVDRCFYGPFMRVIEPEKLAAITIIELLRTHTLNGVGAGLKASRAVLQLGREVELEYQAQEVAKQRGEGFFANMSKAELETIFRDRSAFRNLISKSKSASDLDFEEIPEWPNTVKVKLGGVLISMLIHVARIPVEAAVPGLTEGTESSEKIVQHLPAFQHCYEYQRGRKLGVVKLHPELVKRLGTDDLNFTAIGKSLPMVVRPLPWTDWDEGGYFYTRSKVVRIRESVEQRQYVKAAAERGHLDHLFAGLDVLGRTAWRINRRVFDVVLEVWNQEKAFAKIPALNPDINFPLEPEPNADPKVRWEWAREMKRVNTARKNNHSTRCDVNFKVEIARAFLFEEFYFPHNIDFRGRAYPIPPNLNHIGNDLSRGLLMFSEAKEVGETGLRWMKIHLANLAGYDKASFSQRVAFTEENIENIHDSAENPLTGNRWWLKSDDPWQLLASCFALNEALSLNNPHEYKCHIPVAQDGTCNGLQHYAALGGDVAGARQVNLEPSDLPQDVYTGVAELVKASVELDAKRGLPAAVALKDLVTRKVVKQTVMTNVYGVTFIGARNQIENQLKCIESLDQKDIPALSLYLTKKVFDSIQEMFTGASAIQDWLVTCAKRISRSVRPNQLEHLKDPKTGEDSVHFMTSVVWTTPLRLPVVQPYRQVASAAISTNLQTVYINDPYVIDKVDSRKQMTAFPPNFIHSLDASHMLLSALNCDASGLTFASVHDSFWTHPSDVDEMNRILRDSFVALHGKDIIENLKAEFEERYKGFRTLVKVIANTPCGKRIKLARRNYAIENLGRPKLTAVEDLQWELKRWALMQSHDHDDRKIAAEMVTPSVILEKYGGLKVNELAENTGKLGLSVNDYGSPSLGDQSGDEGSIVDQEDILGPAEESDDGYEESAPLDEDMVLGGMEEGSRMLGTAGDEDIDLDDASTKKRSRARKELDEDGNTIPRDNGSAKGTLKPKQAHIATLNVWVELKFPDLPPKGLFDVNLLRKSEYFFS</sequence>
<reference evidence="14 15" key="1">
    <citation type="journal article" date="2010" name="Nature">
        <title>Perigord black truffle genome uncovers evolutionary origins and mechanisms of symbiosis.</title>
        <authorList>
            <person name="Martin F."/>
            <person name="Kohler A."/>
            <person name="Murat C."/>
            <person name="Balestrini R."/>
            <person name="Coutinho P.M."/>
            <person name="Jaillon O."/>
            <person name="Montanini B."/>
            <person name="Morin E."/>
            <person name="Noel B."/>
            <person name="Percudani R."/>
            <person name="Porcel B."/>
            <person name="Rubini A."/>
            <person name="Amicucci A."/>
            <person name="Amselem J."/>
            <person name="Anthouard V."/>
            <person name="Arcioni S."/>
            <person name="Artiguenave F."/>
            <person name="Aury J.M."/>
            <person name="Ballario P."/>
            <person name="Bolchi A."/>
            <person name="Brenna A."/>
            <person name="Brun A."/>
            <person name="Buee M."/>
            <person name="Cantarel B."/>
            <person name="Chevalier G."/>
            <person name="Couloux A."/>
            <person name="Da Silva C."/>
            <person name="Denoeud F."/>
            <person name="Duplessis S."/>
            <person name="Ghignone S."/>
            <person name="Hilselberger B."/>
            <person name="Iotti M."/>
            <person name="Marcais B."/>
            <person name="Mello A."/>
            <person name="Miranda M."/>
            <person name="Pacioni G."/>
            <person name="Quesneville H."/>
            <person name="Riccioni C."/>
            <person name="Ruotolo R."/>
            <person name="Splivallo R."/>
            <person name="Stocchi V."/>
            <person name="Tisserant E."/>
            <person name="Viscomi A.R."/>
            <person name="Zambonelli A."/>
            <person name="Zampieri E."/>
            <person name="Henrissat B."/>
            <person name="Lebrun M.H."/>
            <person name="Paolocci F."/>
            <person name="Bonfante P."/>
            <person name="Ottonello S."/>
            <person name="Wincker P."/>
        </authorList>
    </citation>
    <scope>NUCLEOTIDE SEQUENCE [LARGE SCALE GENOMIC DNA]</scope>
    <source>
        <strain evidence="14 15">Mel28</strain>
    </source>
</reference>
<proteinExistence type="inferred from homology"/>
<dbReference type="PROSITE" id="PS00489">
    <property type="entry name" value="RNA_POL_PHAGE_2"/>
    <property type="match status" value="1"/>
</dbReference>
<dbReference type="EC" id="2.7.7.6" evidence="11"/>
<dbReference type="FunFam" id="1.10.287.280:FF:000001">
    <property type="entry name" value="DNA-directed RNA polymerase"/>
    <property type="match status" value="1"/>
</dbReference>
<dbReference type="KEGG" id="tml:GSTUM_00011240001"/>
<dbReference type="Gene3D" id="1.10.1320.10">
    <property type="entry name" value="DNA-directed RNA polymerase, N-terminal domain"/>
    <property type="match status" value="1"/>
</dbReference>
<evidence type="ECO:0000256" key="8">
    <source>
        <dbReference type="ARBA" id="ARBA00023128"/>
    </source>
</evidence>
<evidence type="ECO:0000256" key="11">
    <source>
        <dbReference type="RuleBase" id="RU003805"/>
    </source>
</evidence>
<comment type="similarity">
    <text evidence="3 11">Belongs to the phage and mitochondrial RNA polymerase family.</text>
</comment>
<evidence type="ECO:0000256" key="10">
    <source>
        <dbReference type="ARBA" id="ARBA00048552"/>
    </source>
</evidence>
<dbReference type="Pfam" id="PF00940">
    <property type="entry name" value="RNA_pol"/>
    <property type="match status" value="1"/>
</dbReference>
<evidence type="ECO:0000259" key="13">
    <source>
        <dbReference type="SMART" id="SM01311"/>
    </source>
</evidence>
<dbReference type="SMART" id="SM01311">
    <property type="entry name" value="RPOL_N"/>
    <property type="match status" value="1"/>
</dbReference>
<dbReference type="InterPro" id="IPR043502">
    <property type="entry name" value="DNA/RNA_pol_sf"/>
</dbReference>
<dbReference type="InterPro" id="IPR046950">
    <property type="entry name" value="DNA-dir_Rpol_C_phage-type"/>
</dbReference>
<dbReference type="GO" id="GO:0006390">
    <property type="term" value="P:mitochondrial transcription"/>
    <property type="evidence" value="ECO:0007669"/>
    <property type="project" value="TreeGrafter"/>
</dbReference>
<evidence type="ECO:0000256" key="6">
    <source>
        <dbReference type="ARBA" id="ARBA00022695"/>
    </source>
</evidence>
<dbReference type="eggNOG" id="KOG1038">
    <property type="taxonomic scope" value="Eukaryota"/>
</dbReference>
<keyword evidence="7" id="KW-0809">Transit peptide</keyword>
<name>D5GND9_TUBMM</name>
<dbReference type="EMBL" id="FN430363">
    <property type="protein sequence ID" value="CAZ86032.1"/>
    <property type="molecule type" value="Genomic_DNA"/>
</dbReference>
<dbReference type="GO" id="GO:0003899">
    <property type="term" value="F:DNA-directed RNA polymerase activity"/>
    <property type="evidence" value="ECO:0007669"/>
    <property type="project" value="UniProtKB-EC"/>
</dbReference>
<keyword evidence="5 11" id="KW-0808">Transferase</keyword>
<comment type="catalytic activity">
    <reaction evidence="10 11">
        <text>RNA(n) + a ribonucleoside 5'-triphosphate = RNA(n+1) + diphosphate</text>
        <dbReference type="Rhea" id="RHEA:21248"/>
        <dbReference type="Rhea" id="RHEA-COMP:14527"/>
        <dbReference type="Rhea" id="RHEA-COMP:17342"/>
        <dbReference type="ChEBI" id="CHEBI:33019"/>
        <dbReference type="ChEBI" id="CHEBI:61557"/>
        <dbReference type="ChEBI" id="CHEBI:140395"/>
        <dbReference type="EC" id="2.7.7.6"/>
    </reaction>
</comment>
<dbReference type="PANTHER" id="PTHR10102:SF0">
    <property type="entry name" value="DNA-DIRECTED RNA POLYMERASE, MITOCHONDRIAL"/>
    <property type="match status" value="1"/>
</dbReference>